<dbReference type="RefSeq" id="XP_003331527.2">
    <property type="nucleotide sequence ID" value="XM_003331479.2"/>
</dbReference>
<dbReference type="InParanoid" id="E3KS33"/>
<accession>E3KS33</accession>
<proteinExistence type="predicted"/>
<dbReference type="VEuPathDB" id="FungiDB:PGTG_13327"/>
<dbReference type="AlphaFoldDB" id="E3KS33"/>
<gene>
    <name evidence="2" type="ORF">PGTG_13327</name>
</gene>
<organism evidence="2 3">
    <name type="scientific">Puccinia graminis f. sp. tritici (strain CRL 75-36-700-3 / race SCCL)</name>
    <name type="common">Black stem rust fungus</name>
    <dbReference type="NCBI Taxonomy" id="418459"/>
    <lineage>
        <taxon>Eukaryota</taxon>
        <taxon>Fungi</taxon>
        <taxon>Dikarya</taxon>
        <taxon>Basidiomycota</taxon>
        <taxon>Pucciniomycotina</taxon>
        <taxon>Pucciniomycetes</taxon>
        <taxon>Pucciniales</taxon>
        <taxon>Pucciniaceae</taxon>
        <taxon>Puccinia</taxon>
    </lineage>
</organism>
<keyword evidence="3" id="KW-1185">Reference proteome</keyword>
<feature type="region of interest" description="Disordered" evidence="1">
    <location>
        <begin position="1"/>
        <end position="26"/>
    </location>
</feature>
<dbReference type="HOGENOM" id="CLU_103048_2_0_1"/>
<dbReference type="KEGG" id="pgr:PGTG_13327"/>
<feature type="compositionally biased region" description="Low complexity" evidence="1">
    <location>
        <begin position="7"/>
        <end position="25"/>
    </location>
</feature>
<evidence type="ECO:0008006" key="4">
    <source>
        <dbReference type="Google" id="ProtNLM"/>
    </source>
</evidence>
<dbReference type="Proteomes" id="UP000008783">
    <property type="component" value="Unassembled WGS sequence"/>
</dbReference>
<sequence>MTDKASKTSTKQSTKNQKLTTTTSSNGMDKINTTVLKTSIEGIPLLTTDNYTHWRRRVINLLDLIELKENITVATGVVSDADNKLLKTIFVSKLDSAVQANVVNSTNEDNAKLIWESITQFFASNQSSNKARVFRSFLQTPYTPNVSAC</sequence>
<dbReference type="OrthoDB" id="2501395at2759"/>
<evidence type="ECO:0000313" key="2">
    <source>
        <dbReference type="EMBL" id="EFP87108.2"/>
    </source>
</evidence>
<name>E3KS33_PUCGT</name>
<reference evidence="3" key="2">
    <citation type="journal article" date="2011" name="Proc. Natl. Acad. Sci. U.S.A.">
        <title>Obligate biotrophy features unraveled by the genomic analysis of rust fungi.</title>
        <authorList>
            <person name="Duplessis S."/>
            <person name="Cuomo C.A."/>
            <person name="Lin Y.-C."/>
            <person name="Aerts A."/>
            <person name="Tisserant E."/>
            <person name="Veneault-Fourrey C."/>
            <person name="Joly D.L."/>
            <person name="Hacquard S."/>
            <person name="Amselem J."/>
            <person name="Cantarel B.L."/>
            <person name="Chiu R."/>
            <person name="Coutinho P.M."/>
            <person name="Feau N."/>
            <person name="Field M."/>
            <person name="Frey P."/>
            <person name="Gelhaye E."/>
            <person name="Goldberg J."/>
            <person name="Grabherr M.G."/>
            <person name="Kodira C.D."/>
            <person name="Kohler A."/>
            <person name="Kuees U."/>
            <person name="Lindquist E.A."/>
            <person name="Lucas S.M."/>
            <person name="Mago R."/>
            <person name="Mauceli E."/>
            <person name="Morin E."/>
            <person name="Murat C."/>
            <person name="Pangilinan J.L."/>
            <person name="Park R."/>
            <person name="Pearson M."/>
            <person name="Quesneville H."/>
            <person name="Rouhier N."/>
            <person name="Sakthikumar S."/>
            <person name="Salamov A.A."/>
            <person name="Schmutz J."/>
            <person name="Selles B."/>
            <person name="Shapiro H."/>
            <person name="Tanguay P."/>
            <person name="Tuskan G.A."/>
            <person name="Henrissat B."/>
            <person name="Van de Peer Y."/>
            <person name="Rouze P."/>
            <person name="Ellis J.G."/>
            <person name="Dodds P.N."/>
            <person name="Schein J.E."/>
            <person name="Zhong S."/>
            <person name="Hamelin R.C."/>
            <person name="Grigoriev I.V."/>
            <person name="Szabo L.J."/>
            <person name="Martin F."/>
        </authorList>
    </citation>
    <scope>NUCLEOTIDE SEQUENCE [LARGE SCALE GENOMIC DNA]</scope>
    <source>
        <strain evidence="3">CRL 75-36-700-3 / race SCCL</strain>
    </source>
</reference>
<protein>
    <recommendedName>
        <fullName evidence="4">DUF4219 domain-containing protein</fullName>
    </recommendedName>
</protein>
<evidence type="ECO:0000313" key="3">
    <source>
        <dbReference type="Proteomes" id="UP000008783"/>
    </source>
</evidence>
<reference key="1">
    <citation type="submission" date="2007-01" db="EMBL/GenBank/DDBJ databases">
        <title>The Genome Sequence of Puccinia graminis f. sp. tritici Strain CRL 75-36-700-3.</title>
        <authorList>
            <consortium name="The Broad Institute Genome Sequencing Platform"/>
            <person name="Birren B."/>
            <person name="Lander E."/>
            <person name="Galagan J."/>
            <person name="Nusbaum C."/>
            <person name="Devon K."/>
            <person name="Cuomo C."/>
            <person name="Jaffe D."/>
            <person name="Butler J."/>
            <person name="Alvarez P."/>
            <person name="Gnerre S."/>
            <person name="Grabherr M."/>
            <person name="Mauceli E."/>
            <person name="Brockman W."/>
            <person name="Young S."/>
            <person name="LaButti K."/>
            <person name="Sykes S."/>
            <person name="DeCaprio D."/>
            <person name="Crawford M."/>
            <person name="Koehrsen M."/>
            <person name="Engels R."/>
            <person name="Montgomery P."/>
            <person name="Pearson M."/>
            <person name="Howarth C."/>
            <person name="Larson L."/>
            <person name="White J."/>
            <person name="Zeng Q."/>
            <person name="Kodira C."/>
            <person name="Yandava C."/>
            <person name="Alvarado L."/>
            <person name="O'Leary S."/>
            <person name="Szabo L."/>
            <person name="Dean R."/>
            <person name="Schein J."/>
        </authorList>
    </citation>
    <scope>NUCLEOTIDE SEQUENCE</scope>
    <source>
        <strain>CRL 75-36-700-3</strain>
    </source>
</reference>
<dbReference type="GeneID" id="10542350"/>
<evidence type="ECO:0000256" key="1">
    <source>
        <dbReference type="SAM" id="MobiDB-lite"/>
    </source>
</evidence>
<dbReference type="EMBL" id="DS178304">
    <property type="protein sequence ID" value="EFP87108.2"/>
    <property type="molecule type" value="Genomic_DNA"/>
</dbReference>